<sequence length="404" mass="42468">MTTLTADEQAMLAGDAGPAVAFAMRIVHRLAEGLGAPRLQEITAAHVDGCLYNGQVNLDFATRLVDLGARVAVPTTLNVGSLDLLHPEIHRGLARDTDTTTNARALMAAYRTMGCAPTWTCAPYQLARRPEFGEHVAFAESNAIAFVNSVLGARTDRYGDFIDICAAITARVPYAGLHRDEARRATVVLDCRELPPELFDDTSGWAVLGYLTGSRTTGVPALTGLTAVPTEDDLKAFAATAASAGGVALFHIAGVTPEATEVRGLPVITVSPTDFGGARRALTTVEDAPVDAVSVGTPHFSASEFAALAALVRGRSDPKVPFYVSTSRAVLDQAADDASACAAAGITLITDTCTYVSSIVDPKARVVMTNSGKWAWYAPVNLGVDVVFGTLAECVRTAYEGQPR</sequence>
<dbReference type="Pfam" id="PF04412">
    <property type="entry name" value="AcnX"/>
    <property type="match status" value="1"/>
</dbReference>
<dbReference type="EMBL" id="SNXZ01000009">
    <property type="protein sequence ID" value="TDP91041.1"/>
    <property type="molecule type" value="Genomic_DNA"/>
</dbReference>
<keyword evidence="5" id="KW-1185">Reference proteome</keyword>
<dbReference type="OrthoDB" id="1550274at2"/>
<dbReference type="PANTHER" id="PTHR36577">
    <property type="entry name" value="DUF521 DOMAIN PROTEIN (AFU_ORTHOLOGUE AFUA_6G00490)"/>
    <property type="match status" value="1"/>
</dbReference>
<reference evidence="4 5" key="1">
    <citation type="submission" date="2019-03" db="EMBL/GenBank/DDBJ databases">
        <title>Genomic Encyclopedia of Type Strains, Phase IV (KMG-IV): sequencing the most valuable type-strain genomes for metagenomic binning, comparative biology and taxonomic classification.</title>
        <authorList>
            <person name="Goeker M."/>
        </authorList>
    </citation>
    <scope>NUCLEOTIDE SEQUENCE [LARGE SCALE GENOMIC DNA]</scope>
    <source>
        <strain evidence="4 5">DSM 45361</strain>
    </source>
</reference>
<feature type="domain" description="Phosphomevalonate dehydratase large subunit-like" evidence="3">
    <location>
        <begin position="4"/>
        <end position="396"/>
    </location>
</feature>
<evidence type="ECO:0000256" key="1">
    <source>
        <dbReference type="ARBA" id="ARBA00023004"/>
    </source>
</evidence>
<keyword evidence="1" id="KW-0408">Iron</keyword>
<proteinExistence type="predicted"/>
<keyword evidence="2" id="KW-0456">Lyase</keyword>
<comment type="caution">
    <text evidence="4">The sequence shown here is derived from an EMBL/GenBank/DDBJ whole genome shotgun (WGS) entry which is preliminary data.</text>
</comment>
<organism evidence="4 5">
    <name type="scientific">Labedaea rhizosphaerae</name>
    <dbReference type="NCBI Taxonomy" id="598644"/>
    <lineage>
        <taxon>Bacteria</taxon>
        <taxon>Bacillati</taxon>
        <taxon>Actinomycetota</taxon>
        <taxon>Actinomycetes</taxon>
        <taxon>Pseudonocardiales</taxon>
        <taxon>Pseudonocardiaceae</taxon>
        <taxon>Labedaea</taxon>
    </lineage>
</organism>
<dbReference type="InterPro" id="IPR007506">
    <property type="entry name" value="PMDh-L-like_dom"/>
</dbReference>
<dbReference type="PANTHER" id="PTHR36577:SF3">
    <property type="entry name" value="DUF521 DOMAIN PROTEIN (AFU_ORTHOLOGUE AFUA_6G00490)"/>
    <property type="match status" value="1"/>
</dbReference>
<evidence type="ECO:0000259" key="3">
    <source>
        <dbReference type="Pfam" id="PF04412"/>
    </source>
</evidence>
<dbReference type="AlphaFoldDB" id="A0A4R6RVM7"/>
<evidence type="ECO:0000256" key="2">
    <source>
        <dbReference type="ARBA" id="ARBA00023239"/>
    </source>
</evidence>
<evidence type="ECO:0000313" key="4">
    <source>
        <dbReference type="EMBL" id="TDP91041.1"/>
    </source>
</evidence>
<dbReference type="GO" id="GO:0016829">
    <property type="term" value="F:lyase activity"/>
    <property type="evidence" value="ECO:0007669"/>
    <property type="project" value="UniProtKB-KW"/>
</dbReference>
<protein>
    <submittedName>
        <fullName evidence="4">Putative aconitase subunit 1</fullName>
    </submittedName>
</protein>
<dbReference type="RefSeq" id="WP_133853841.1">
    <property type="nucleotide sequence ID" value="NZ_SNXZ01000009.1"/>
</dbReference>
<gene>
    <name evidence="4" type="ORF">EV186_10933</name>
</gene>
<evidence type="ECO:0000313" key="5">
    <source>
        <dbReference type="Proteomes" id="UP000295444"/>
    </source>
</evidence>
<dbReference type="Proteomes" id="UP000295444">
    <property type="component" value="Unassembled WGS sequence"/>
</dbReference>
<accession>A0A4R6RVM7</accession>
<name>A0A4R6RVM7_LABRH</name>